<dbReference type="EMBL" id="JAMPKK010000129">
    <property type="protein sequence ID" value="MEP0868173.1"/>
    <property type="molecule type" value="Genomic_DNA"/>
</dbReference>
<dbReference type="InterPro" id="IPR006119">
    <property type="entry name" value="Resolv_N"/>
</dbReference>
<dbReference type="InterPro" id="IPR006118">
    <property type="entry name" value="Recombinase_CS"/>
</dbReference>
<feature type="active site" description="O-(5'-phospho-DNA)-serine intermediate" evidence="4">
    <location>
        <position position="9"/>
    </location>
</feature>
<dbReference type="PROSITE" id="PS00397">
    <property type="entry name" value="RECOMBINASES_1"/>
    <property type="match status" value="1"/>
</dbReference>
<name>A0ABV0JXH5_9CYAN</name>
<dbReference type="CDD" id="cd03768">
    <property type="entry name" value="SR_ResInv"/>
    <property type="match status" value="1"/>
</dbReference>
<proteinExistence type="predicted"/>
<protein>
    <submittedName>
        <fullName evidence="6">Recombinase family protein</fullName>
    </submittedName>
</protein>
<dbReference type="InterPro" id="IPR050639">
    <property type="entry name" value="SSR_resolvase"/>
</dbReference>
<dbReference type="PROSITE" id="PS51736">
    <property type="entry name" value="RECOMBINASES_3"/>
    <property type="match status" value="1"/>
</dbReference>
<evidence type="ECO:0000313" key="7">
    <source>
        <dbReference type="Proteomes" id="UP001442494"/>
    </source>
</evidence>
<keyword evidence="3" id="KW-0233">DNA recombination</keyword>
<evidence type="ECO:0000256" key="4">
    <source>
        <dbReference type="PROSITE-ProRule" id="PRU10137"/>
    </source>
</evidence>
<sequence length="205" mass="22978">MKIGYCRVSSNDQTLNLQKDALKKAGCEKIFSNTVSSAKESRSGLDQCLDQLRKGDTLVVWRLDRLGRSLKHLLTLVEDFSNRGIGFVSLTEAIDTTTSGGKLVFSIFGAIAEFERQIIRERTNAGLAAARARGRKGGRKEKHSDKKILTAIKLGDDSPETIEEICHSLGISKATYYRRRMNLNKYRFIILHTQNTAISVRHTFS</sequence>
<dbReference type="InterPro" id="IPR036162">
    <property type="entry name" value="Resolvase-like_N_sf"/>
</dbReference>
<dbReference type="Gene3D" id="3.40.50.1390">
    <property type="entry name" value="Resolvase, N-terminal catalytic domain"/>
    <property type="match status" value="1"/>
</dbReference>
<dbReference type="PANTHER" id="PTHR30461">
    <property type="entry name" value="DNA-INVERTASE FROM LAMBDOID PROPHAGE"/>
    <property type="match status" value="1"/>
</dbReference>
<dbReference type="PANTHER" id="PTHR30461:SF2">
    <property type="entry name" value="SERINE RECOMBINASE PINE-RELATED"/>
    <property type="match status" value="1"/>
</dbReference>
<gene>
    <name evidence="6" type="ORF">NDI37_27445</name>
</gene>
<evidence type="ECO:0000256" key="3">
    <source>
        <dbReference type="ARBA" id="ARBA00023172"/>
    </source>
</evidence>
<dbReference type="SMART" id="SM00857">
    <property type="entry name" value="Resolvase"/>
    <property type="match status" value="1"/>
</dbReference>
<evidence type="ECO:0000259" key="5">
    <source>
        <dbReference type="PROSITE" id="PS51736"/>
    </source>
</evidence>
<evidence type="ECO:0000313" key="6">
    <source>
        <dbReference type="EMBL" id="MEP0868173.1"/>
    </source>
</evidence>
<feature type="domain" description="Resolvase/invertase-type recombinase catalytic" evidence="5">
    <location>
        <begin position="1"/>
        <end position="134"/>
    </location>
</feature>
<reference evidence="6 7" key="1">
    <citation type="submission" date="2022-04" db="EMBL/GenBank/DDBJ databases">
        <title>Positive selection, recombination, and allopatry shape intraspecific diversity of widespread and dominant cyanobacteria.</title>
        <authorList>
            <person name="Wei J."/>
            <person name="Shu W."/>
            <person name="Hu C."/>
        </authorList>
    </citation>
    <scope>NUCLEOTIDE SEQUENCE [LARGE SCALE GENOMIC DNA]</scope>
    <source>
        <strain evidence="6 7">GB2-A5</strain>
    </source>
</reference>
<dbReference type="SUPFAM" id="SSF53041">
    <property type="entry name" value="Resolvase-like"/>
    <property type="match status" value="1"/>
</dbReference>
<evidence type="ECO:0000256" key="1">
    <source>
        <dbReference type="ARBA" id="ARBA00022908"/>
    </source>
</evidence>
<keyword evidence="2" id="KW-0238">DNA-binding</keyword>
<dbReference type="Proteomes" id="UP001442494">
    <property type="component" value="Unassembled WGS sequence"/>
</dbReference>
<dbReference type="Pfam" id="PF00239">
    <property type="entry name" value="Resolvase"/>
    <property type="match status" value="1"/>
</dbReference>
<accession>A0ABV0JXH5</accession>
<evidence type="ECO:0000256" key="2">
    <source>
        <dbReference type="ARBA" id="ARBA00023125"/>
    </source>
</evidence>
<dbReference type="RefSeq" id="WP_190419735.1">
    <property type="nucleotide sequence ID" value="NZ_JAMPKK010000129.1"/>
</dbReference>
<keyword evidence="1" id="KW-0229">DNA integration</keyword>
<dbReference type="PROSITE" id="PS00398">
    <property type="entry name" value="RECOMBINASES_2"/>
    <property type="match status" value="1"/>
</dbReference>
<keyword evidence="7" id="KW-1185">Reference proteome</keyword>
<organism evidence="6 7">
    <name type="scientific">Funiculus sociatus GB2-A5</name>
    <dbReference type="NCBI Taxonomy" id="2933946"/>
    <lineage>
        <taxon>Bacteria</taxon>
        <taxon>Bacillati</taxon>
        <taxon>Cyanobacteriota</taxon>
        <taxon>Cyanophyceae</taxon>
        <taxon>Coleofasciculales</taxon>
        <taxon>Coleofasciculaceae</taxon>
        <taxon>Funiculus</taxon>
    </lineage>
</organism>
<comment type="caution">
    <text evidence="6">The sequence shown here is derived from an EMBL/GenBank/DDBJ whole genome shotgun (WGS) entry which is preliminary data.</text>
</comment>